<evidence type="ECO:0000313" key="11">
    <source>
        <dbReference type="EMBL" id="RNL62655.1"/>
    </source>
</evidence>
<name>A0A3N0CGU8_9ACTN</name>
<evidence type="ECO:0000256" key="8">
    <source>
        <dbReference type="ARBA" id="ARBA00022927"/>
    </source>
</evidence>
<gene>
    <name evidence="11" type="ORF">EFK50_12930</name>
</gene>
<evidence type="ECO:0000256" key="3">
    <source>
        <dbReference type="ARBA" id="ARBA00020392"/>
    </source>
</evidence>
<keyword evidence="5" id="KW-1003">Cell membrane</keyword>
<dbReference type="GO" id="GO:0006935">
    <property type="term" value="P:chemotaxis"/>
    <property type="evidence" value="ECO:0007669"/>
    <property type="project" value="UniProtKB-KW"/>
</dbReference>
<evidence type="ECO:0000256" key="6">
    <source>
        <dbReference type="ARBA" id="ARBA00022500"/>
    </source>
</evidence>
<dbReference type="InterPro" id="IPR053716">
    <property type="entry name" value="Flag_assembly_chemotaxis_eff"/>
</dbReference>
<dbReference type="AlphaFoldDB" id="A0A3N0CGU8"/>
<keyword evidence="8" id="KW-0653">Protein transport</keyword>
<reference evidence="11 12" key="1">
    <citation type="submission" date="2018-11" db="EMBL/GenBank/DDBJ databases">
        <authorList>
            <person name="Li F."/>
        </authorList>
    </citation>
    <scope>NUCLEOTIDE SEQUENCE [LARGE SCALE GENOMIC DNA]</scope>
    <source>
        <strain evidence="11 12">Gsoil 097</strain>
    </source>
</reference>
<dbReference type="Gene3D" id="1.10.287.1700">
    <property type="match status" value="1"/>
</dbReference>
<comment type="caution">
    <text evidence="11">The sequence shown here is derived from an EMBL/GenBank/DDBJ whole genome shotgun (WGS) entry which is preliminary data.</text>
</comment>
<dbReference type="GO" id="GO:0005886">
    <property type="term" value="C:plasma membrane"/>
    <property type="evidence" value="ECO:0007669"/>
    <property type="project" value="UniProtKB-SubCell"/>
</dbReference>
<comment type="subcellular location">
    <subcellularLocation>
        <location evidence="1">Cell membrane</location>
        <topology evidence="1">Peripheral membrane protein</topology>
        <orientation evidence="1">Cytoplasmic side</orientation>
    </subcellularLocation>
</comment>
<keyword evidence="4" id="KW-0813">Transport</keyword>
<evidence type="ECO:0000256" key="9">
    <source>
        <dbReference type="ARBA" id="ARBA00023136"/>
    </source>
</evidence>
<sequence>MSARHDAGLAAVARVRGVRETDSRIGLQTALGEQRSAQARVDELRARVDAADAFESGPAATFLALRQSLEVLGGILGTAEAERNQAATISEAALARWHQDKSRLGAIEMLLERRAAARREEAGRREARDLDDLAAQRWLRREAGR</sequence>
<dbReference type="GO" id="GO:0044781">
    <property type="term" value="P:bacterial-type flagellum organization"/>
    <property type="evidence" value="ECO:0007669"/>
    <property type="project" value="UniProtKB-KW"/>
</dbReference>
<keyword evidence="10" id="KW-1006">Bacterial flagellum protein export</keyword>
<dbReference type="OrthoDB" id="3789196at2"/>
<organism evidence="11 12">
    <name type="scientific">Nocardioides marmoriginsengisoli</name>
    <dbReference type="NCBI Taxonomy" id="661483"/>
    <lineage>
        <taxon>Bacteria</taxon>
        <taxon>Bacillati</taxon>
        <taxon>Actinomycetota</taxon>
        <taxon>Actinomycetes</taxon>
        <taxon>Propionibacteriales</taxon>
        <taxon>Nocardioidaceae</taxon>
        <taxon>Nocardioides</taxon>
    </lineage>
</organism>
<protein>
    <recommendedName>
        <fullName evidence="3">Flagellar FliJ protein</fullName>
    </recommendedName>
</protein>
<comment type="similarity">
    <text evidence="2">Belongs to the FliJ family.</text>
</comment>
<keyword evidence="6" id="KW-0145">Chemotaxis</keyword>
<keyword evidence="9" id="KW-0472">Membrane</keyword>
<dbReference type="InterPro" id="IPR012823">
    <property type="entry name" value="Flagell_FliJ"/>
</dbReference>
<dbReference type="GO" id="GO:0009288">
    <property type="term" value="C:bacterial-type flagellum"/>
    <property type="evidence" value="ECO:0007669"/>
    <property type="project" value="InterPro"/>
</dbReference>
<dbReference type="EMBL" id="RJSE01000007">
    <property type="protein sequence ID" value="RNL62655.1"/>
    <property type="molecule type" value="Genomic_DNA"/>
</dbReference>
<evidence type="ECO:0000256" key="5">
    <source>
        <dbReference type="ARBA" id="ARBA00022475"/>
    </source>
</evidence>
<evidence type="ECO:0000256" key="10">
    <source>
        <dbReference type="ARBA" id="ARBA00023225"/>
    </source>
</evidence>
<evidence type="ECO:0000256" key="2">
    <source>
        <dbReference type="ARBA" id="ARBA00010004"/>
    </source>
</evidence>
<proteinExistence type="inferred from homology"/>
<dbReference type="Pfam" id="PF02050">
    <property type="entry name" value="FliJ"/>
    <property type="match status" value="1"/>
</dbReference>
<keyword evidence="7" id="KW-1005">Bacterial flagellum biogenesis</keyword>
<dbReference type="RefSeq" id="WP_123227951.1">
    <property type="nucleotide sequence ID" value="NZ_RJSE01000007.1"/>
</dbReference>
<evidence type="ECO:0000256" key="1">
    <source>
        <dbReference type="ARBA" id="ARBA00004413"/>
    </source>
</evidence>
<evidence type="ECO:0000256" key="7">
    <source>
        <dbReference type="ARBA" id="ARBA00022795"/>
    </source>
</evidence>
<dbReference type="GO" id="GO:0071973">
    <property type="term" value="P:bacterial-type flagellum-dependent cell motility"/>
    <property type="evidence" value="ECO:0007669"/>
    <property type="project" value="InterPro"/>
</dbReference>
<dbReference type="Proteomes" id="UP000267128">
    <property type="component" value="Unassembled WGS sequence"/>
</dbReference>
<evidence type="ECO:0000313" key="12">
    <source>
        <dbReference type="Proteomes" id="UP000267128"/>
    </source>
</evidence>
<keyword evidence="12" id="KW-1185">Reference proteome</keyword>
<accession>A0A3N0CGU8</accession>
<dbReference type="GO" id="GO:0015031">
    <property type="term" value="P:protein transport"/>
    <property type="evidence" value="ECO:0007669"/>
    <property type="project" value="UniProtKB-KW"/>
</dbReference>
<evidence type="ECO:0000256" key="4">
    <source>
        <dbReference type="ARBA" id="ARBA00022448"/>
    </source>
</evidence>